<proteinExistence type="predicted"/>
<name>A0A0C2J0I2_THEKT</name>
<reference evidence="1 2" key="1">
    <citation type="journal article" date="2014" name="Genome Biol. Evol.">
        <title>The genome of the myxosporean Thelohanellus kitauei shows adaptations to nutrient acquisition within its fish host.</title>
        <authorList>
            <person name="Yang Y."/>
            <person name="Xiong J."/>
            <person name="Zhou Z."/>
            <person name="Huo F."/>
            <person name="Miao W."/>
            <person name="Ran C."/>
            <person name="Liu Y."/>
            <person name="Zhang J."/>
            <person name="Feng J."/>
            <person name="Wang M."/>
            <person name="Wang M."/>
            <person name="Wang L."/>
            <person name="Yao B."/>
        </authorList>
    </citation>
    <scope>NUCLEOTIDE SEQUENCE [LARGE SCALE GENOMIC DNA]</scope>
    <source>
        <strain evidence="1">Wuqing</strain>
    </source>
</reference>
<dbReference type="Proteomes" id="UP000031668">
    <property type="component" value="Unassembled WGS sequence"/>
</dbReference>
<dbReference type="AlphaFoldDB" id="A0A0C2J0I2"/>
<protein>
    <submittedName>
        <fullName evidence="1">Uncharacterized protein</fullName>
    </submittedName>
</protein>
<sequence length="175" mass="20458">MFHSPGKDMKIGILLFEKGLKTTIKILDFNRFEMKGVVPKLDHNNEYFYSYGDFYFLAWKNINNLCLYTWNKYDQLVPIICNLSSYDSRTGKCSFVLNPHMYGLIYVNLKSHGKRARTQISYDNGKTFVPVTYHGSEFWCLEYSCGVEYNLGCSASDIRNHFPEPWIVKFKGTIH</sequence>
<dbReference type="EMBL" id="JWZT01004937">
    <property type="protein sequence ID" value="KII62567.1"/>
    <property type="molecule type" value="Genomic_DNA"/>
</dbReference>
<comment type="caution">
    <text evidence="1">The sequence shown here is derived from an EMBL/GenBank/DDBJ whole genome shotgun (WGS) entry which is preliminary data.</text>
</comment>
<keyword evidence="2" id="KW-1185">Reference proteome</keyword>
<accession>A0A0C2J0I2</accession>
<gene>
    <name evidence="1" type="ORF">RF11_05197</name>
</gene>
<evidence type="ECO:0000313" key="1">
    <source>
        <dbReference type="EMBL" id="KII62567.1"/>
    </source>
</evidence>
<organism evidence="1 2">
    <name type="scientific">Thelohanellus kitauei</name>
    <name type="common">Myxosporean</name>
    <dbReference type="NCBI Taxonomy" id="669202"/>
    <lineage>
        <taxon>Eukaryota</taxon>
        <taxon>Metazoa</taxon>
        <taxon>Cnidaria</taxon>
        <taxon>Myxozoa</taxon>
        <taxon>Myxosporea</taxon>
        <taxon>Bivalvulida</taxon>
        <taxon>Platysporina</taxon>
        <taxon>Myxobolidae</taxon>
        <taxon>Thelohanellus</taxon>
    </lineage>
</organism>
<dbReference type="OrthoDB" id="5949766at2759"/>
<evidence type="ECO:0000313" key="2">
    <source>
        <dbReference type="Proteomes" id="UP000031668"/>
    </source>
</evidence>